<dbReference type="EMBL" id="JBHSMQ010000004">
    <property type="protein sequence ID" value="MFC5455616.1"/>
    <property type="molecule type" value="Genomic_DNA"/>
</dbReference>
<dbReference type="Pfam" id="PF01427">
    <property type="entry name" value="Peptidase_M15"/>
    <property type="match status" value="2"/>
</dbReference>
<evidence type="ECO:0000256" key="10">
    <source>
        <dbReference type="SAM" id="SignalP"/>
    </source>
</evidence>
<dbReference type="RefSeq" id="WP_377166874.1">
    <property type="nucleotide sequence ID" value="NZ_JBHSMQ010000004.1"/>
</dbReference>
<dbReference type="InterPro" id="IPR000755">
    <property type="entry name" value="A_A_dipeptidase"/>
</dbReference>
<evidence type="ECO:0000256" key="9">
    <source>
        <dbReference type="HAMAP-Rule" id="MF_01924"/>
    </source>
</evidence>
<keyword evidence="5 9" id="KW-0862">Zinc</keyword>
<evidence type="ECO:0000256" key="2">
    <source>
        <dbReference type="ARBA" id="ARBA00022670"/>
    </source>
</evidence>
<keyword evidence="10" id="KW-0732">Signal</keyword>
<comment type="cofactor">
    <cofactor evidence="9">
        <name>Zn(2+)</name>
        <dbReference type="ChEBI" id="CHEBI:29105"/>
    </cofactor>
    <text evidence="9">Binds 1 zinc ion per subunit.</text>
</comment>
<feature type="binding site" evidence="9">
    <location>
        <position position="207"/>
    </location>
    <ligand>
        <name>Zn(2+)</name>
        <dbReference type="ChEBI" id="CHEBI:29105"/>
        <note>catalytic</note>
    </ligand>
</feature>
<evidence type="ECO:0000256" key="3">
    <source>
        <dbReference type="ARBA" id="ARBA00022723"/>
    </source>
</evidence>
<dbReference type="Gene3D" id="3.30.1380.10">
    <property type="match status" value="1"/>
</dbReference>
<proteinExistence type="inferred from homology"/>
<dbReference type="PANTHER" id="PTHR43126">
    <property type="entry name" value="D-ALANYL-D-ALANINE DIPEPTIDASE"/>
    <property type="match status" value="1"/>
</dbReference>
<comment type="function">
    <text evidence="9">Catalyzes hydrolysis of the D-alanyl-D-alanine dipeptide.</text>
</comment>
<evidence type="ECO:0000256" key="7">
    <source>
        <dbReference type="ARBA" id="ARBA00023049"/>
    </source>
</evidence>
<evidence type="ECO:0000256" key="6">
    <source>
        <dbReference type="ARBA" id="ARBA00022997"/>
    </source>
</evidence>
<keyword evidence="4 9" id="KW-0378">Hydrolase</keyword>
<keyword evidence="6 9" id="KW-0224">Dipeptidase</keyword>
<sequence length="231" mass="25623">MTSYSCQLLHCALLPLVITLSSCAHPVPRRSSQETNRSVALAEKRNLVDVRAEVPGIGVDLRYATASNVTGHPIYPADMPCLLRRETAEKLKLAQKILQAQGYGLLIWDAYRPPEAQETLHKSGGSTGMFLSPNAGWSRHCGGIAVDLTLVDAQGREQRMPTGFDQDFAHASRNYTGKDPLVKQNLQLLQAAMKQAGFIQLESEWWHFDDGDYLNHPQPIVYGWQIALPAM</sequence>
<evidence type="ECO:0000256" key="5">
    <source>
        <dbReference type="ARBA" id="ARBA00022833"/>
    </source>
</evidence>
<dbReference type="Proteomes" id="UP001596052">
    <property type="component" value="Unassembled WGS sequence"/>
</dbReference>
<dbReference type="PANTHER" id="PTHR43126:SF1">
    <property type="entry name" value="D-ALANYL-D-ALANINE DIPEPTIDASE"/>
    <property type="match status" value="1"/>
</dbReference>
<dbReference type="InterPro" id="IPR009045">
    <property type="entry name" value="Zn_M74/Hedgehog-like"/>
</dbReference>
<feature type="signal peptide" evidence="10">
    <location>
        <begin position="1"/>
        <end position="26"/>
    </location>
</feature>
<feature type="chain" id="PRO_5045692511" description="D-alanyl-D-alanine dipeptidase" evidence="10">
    <location>
        <begin position="27"/>
        <end position="231"/>
    </location>
</feature>
<evidence type="ECO:0000313" key="11">
    <source>
        <dbReference type="EMBL" id="MFC5455616.1"/>
    </source>
</evidence>
<keyword evidence="2 9" id="KW-0645">Protease</keyword>
<dbReference type="CDD" id="cd14840">
    <property type="entry name" value="D-Ala-D-Ala_dipeptidase_Aad"/>
    <property type="match status" value="1"/>
</dbReference>
<feature type="active site" description="Proton donor/acceptor" evidence="9">
    <location>
        <position position="204"/>
    </location>
</feature>
<feature type="site" description="Transition state stabilizer" evidence="9">
    <location>
        <position position="112"/>
    </location>
</feature>
<comment type="catalytic activity">
    <reaction evidence="1 9">
        <text>D-alanyl-D-alanine + H2O = 2 D-alanine</text>
        <dbReference type="Rhea" id="RHEA:20661"/>
        <dbReference type="ChEBI" id="CHEBI:15377"/>
        <dbReference type="ChEBI" id="CHEBI:57416"/>
        <dbReference type="ChEBI" id="CHEBI:57822"/>
        <dbReference type="EC" id="3.4.13.22"/>
    </reaction>
</comment>
<protein>
    <recommendedName>
        <fullName evidence="9">D-alanyl-D-alanine dipeptidase</fullName>
        <shortName evidence="9">D-Ala-D-Ala dipeptidase</shortName>
        <ecNumber evidence="9">3.4.13.22</ecNumber>
    </recommendedName>
</protein>
<evidence type="ECO:0000313" key="12">
    <source>
        <dbReference type="Proteomes" id="UP001596052"/>
    </source>
</evidence>
<dbReference type="HAMAP" id="MF_01924">
    <property type="entry name" value="A_A_dipeptidase"/>
    <property type="match status" value="1"/>
</dbReference>
<reference evidence="12" key="1">
    <citation type="journal article" date="2019" name="Int. J. Syst. Evol. Microbiol.">
        <title>The Global Catalogue of Microorganisms (GCM) 10K type strain sequencing project: providing services to taxonomists for standard genome sequencing and annotation.</title>
        <authorList>
            <consortium name="The Broad Institute Genomics Platform"/>
            <consortium name="The Broad Institute Genome Sequencing Center for Infectious Disease"/>
            <person name="Wu L."/>
            <person name="Ma J."/>
        </authorList>
    </citation>
    <scope>NUCLEOTIDE SEQUENCE [LARGE SCALE GENOMIC DNA]</scope>
    <source>
        <strain evidence="12">CGMCC 4.1469</strain>
    </source>
</reference>
<evidence type="ECO:0000256" key="1">
    <source>
        <dbReference type="ARBA" id="ARBA00001362"/>
    </source>
</evidence>
<keyword evidence="12" id="KW-1185">Reference proteome</keyword>
<dbReference type="SUPFAM" id="SSF55166">
    <property type="entry name" value="Hedgehog/DD-peptidase"/>
    <property type="match status" value="1"/>
</dbReference>
<evidence type="ECO:0000256" key="8">
    <source>
        <dbReference type="ARBA" id="ARBA00023316"/>
    </source>
</evidence>
<name>A0ABW0KSH3_9BACT</name>
<feature type="binding site" evidence="9">
    <location>
        <position position="147"/>
    </location>
    <ligand>
        <name>Zn(2+)</name>
        <dbReference type="ChEBI" id="CHEBI:29105"/>
        <note>catalytic</note>
    </ligand>
</feature>
<comment type="similarity">
    <text evidence="9">Belongs to the peptidase M15D family.</text>
</comment>
<keyword evidence="3 9" id="KW-0479">Metal-binding</keyword>
<accession>A0ABW0KSH3</accession>
<feature type="binding site" evidence="9">
    <location>
        <position position="140"/>
    </location>
    <ligand>
        <name>Zn(2+)</name>
        <dbReference type="ChEBI" id="CHEBI:29105"/>
        <note>catalytic</note>
    </ligand>
</feature>
<keyword evidence="8" id="KW-0961">Cell wall biogenesis/degradation</keyword>
<dbReference type="EC" id="3.4.13.22" evidence="9"/>
<comment type="caution">
    <text evidence="11">The sequence shown here is derived from an EMBL/GenBank/DDBJ whole genome shotgun (WGS) entry which is preliminary data.</text>
</comment>
<evidence type="ECO:0000256" key="4">
    <source>
        <dbReference type="ARBA" id="ARBA00022801"/>
    </source>
</evidence>
<gene>
    <name evidence="11" type="ORF">ACFQDI_12180</name>
</gene>
<keyword evidence="7 9" id="KW-0482">Metalloprotease</keyword>
<organism evidence="11 12">
    <name type="scientific">Prosthecobacter fluviatilis</name>
    <dbReference type="NCBI Taxonomy" id="445931"/>
    <lineage>
        <taxon>Bacteria</taxon>
        <taxon>Pseudomonadati</taxon>
        <taxon>Verrucomicrobiota</taxon>
        <taxon>Verrucomicrobiia</taxon>
        <taxon>Verrucomicrobiales</taxon>
        <taxon>Verrucomicrobiaceae</taxon>
        <taxon>Prosthecobacter</taxon>
    </lineage>
</organism>